<proteinExistence type="predicted"/>
<dbReference type="Proteomes" id="UP000270094">
    <property type="component" value="Unassembled WGS sequence"/>
</dbReference>
<organism evidence="1 2">
    <name type="scientific">Strongylus vulgaris</name>
    <name type="common">Blood worm</name>
    <dbReference type="NCBI Taxonomy" id="40348"/>
    <lineage>
        <taxon>Eukaryota</taxon>
        <taxon>Metazoa</taxon>
        <taxon>Ecdysozoa</taxon>
        <taxon>Nematoda</taxon>
        <taxon>Chromadorea</taxon>
        <taxon>Rhabditida</taxon>
        <taxon>Rhabditina</taxon>
        <taxon>Rhabditomorpha</taxon>
        <taxon>Strongyloidea</taxon>
        <taxon>Strongylidae</taxon>
        <taxon>Strongylus</taxon>
    </lineage>
</organism>
<accession>A0A3P7ITZ1</accession>
<protein>
    <submittedName>
        <fullName evidence="1">Uncharacterized protein</fullName>
    </submittedName>
</protein>
<name>A0A3P7ITZ1_STRVU</name>
<reference evidence="1 2" key="1">
    <citation type="submission" date="2018-11" db="EMBL/GenBank/DDBJ databases">
        <authorList>
            <consortium name="Pathogen Informatics"/>
        </authorList>
    </citation>
    <scope>NUCLEOTIDE SEQUENCE [LARGE SCALE GENOMIC DNA]</scope>
</reference>
<gene>
    <name evidence="1" type="ORF">SVUK_LOCUS2725</name>
</gene>
<evidence type="ECO:0000313" key="1">
    <source>
        <dbReference type="EMBL" id="VDM67727.1"/>
    </source>
</evidence>
<keyword evidence="2" id="KW-1185">Reference proteome</keyword>
<dbReference type="EMBL" id="UYYB01006335">
    <property type="protein sequence ID" value="VDM67727.1"/>
    <property type="molecule type" value="Genomic_DNA"/>
</dbReference>
<evidence type="ECO:0000313" key="2">
    <source>
        <dbReference type="Proteomes" id="UP000270094"/>
    </source>
</evidence>
<sequence length="210" mass="22670">MRARCAKLLPVLVGVHRSVSGSVASFRGPKAAQTAPLLFSSSFESSPCSPNSRDICNETSPPLESLFHSLVLAESVLHKMGFFRLSRSPISFPSFSSLNIVSASVPREGNNVVCEMTARDTVVALVSNPLGNLYVKGTLGKLYHCRAVLVAVGLSSRKMVHSRGALSANLDNPRNGLDMIHAAAELVRHTAYWMVVPKILPFALLMKKIV</sequence>
<dbReference type="AlphaFoldDB" id="A0A3P7ITZ1"/>